<dbReference type="EMBL" id="BQXS01010883">
    <property type="protein sequence ID" value="GKT34897.1"/>
    <property type="molecule type" value="Genomic_DNA"/>
</dbReference>
<comment type="caution">
    <text evidence="4">The sequence shown here is derived from an EMBL/GenBank/DDBJ whole genome shotgun (WGS) entry which is preliminary data.</text>
</comment>
<proteinExistence type="predicted"/>
<feature type="domain" description="EF-hand" evidence="3">
    <location>
        <begin position="95"/>
        <end position="130"/>
    </location>
</feature>
<sequence>MGCCPSISRKTIKELSKESSLSPEEIKNLHVNYISALERMEDKTGLTSSSFQEALGLTAGEIMERIFRAFDLDDDKILSFREYVLGVAFFSTRLDLERRIHFAFALFDRNKDGMIDEDEVRSILKAAIEQTGKHADDRVLKNVTDEMFSAGDRNKDNLISEEEFTHLIMKNPKIIDALSVFK</sequence>
<evidence type="ECO:0000256" key="2">
    <source>
        <dbReference type="ARBA" id="ARBA00022837"/>
    </source>
</evidence>
<dbReference type="Proteomes" id="UP001057375">
    <property type="component" value="Unassembled WGS sequence"/>
</dbReference>
<keyword evidence="5" id="KW-1185">Reference proteome</keyword>
<keyword evidence="2" id="KW-0106">Calcium</keyword>
<name>A0ABQ5KQZ6_9EUKA</name>
<feature type="domain" description="EF-hand" evidence="3">
    <location>
        <begin position="58"/>
        <end position="93"/>
    </location>
</feature>
<dbReference type="PROSITE" id="PS50222">
    <property type="entry name" value="EF_HAND_2"/>
    <property type="match status" value="3"/>
</dbReference>
<feature type="domain" description="EF-hand" evidence="3">
    <location>
        <begin position="139"/>
        <end position="174"/>
    </location>
</feature>
<evidence type="ECO:0000313" key="5">
    <source>
        <dbReference type="Proteomes" id="UP001057375"/>
    </source>
</evidence>
<gene>
    <name evidence="4" type="ORF">ADUPG1_008163</name>
</gene>
<dbReference type="InterPro" id="IPR002048">
    <property type="entry name" value="EF_hand_dom"/>
</dbReference>
<dbReference type="Pfam" id="PF13499">
    <property type="entry name" value="EF-hand_7"/>
    <property type="match status" value="1"/>
</dbReference>
<dbReference type="InterPro" id="IPR011992">
    <property type="entry name" value="EF-hand-dom_pair"/>
</dbReference>
<dbReference type="PANTHER" id="PTHR23056">
    <property type="entry name" value="CALCINEURIN B"/>
    <property type="match status" value="1"/>
</dbReference>
<dbReference type="SUPFAM" id="SSF47473">
    <property type="entry name" value="EF-hand"/>
    <property type="match status" value="1"/>
</dbReference>
<evidence type="ECO:0000313" key="4">
    <source>
        <dbReference type="EMBL" id="GKT34897.1"/>
    </source>
</evidence>
<evidence type="ECO:0000256" key="1">
    <source>
        <dbReference type="ARBA" id="ARBA00022737"/>
    </source>
</evidence>
<dbReference type="InterPro" id="IPR045198">
    <property type="entry name" value="CNBL1-10"/>
</dbReference>
<dbReference type="SMART" id="SM00054">
    <property type="entry name" value="EFh"/>
    <property type="match status" value="3"/>
</dbReference>
<dbReference type="PRINTS" id="PR00450">
    <property type="entry name" value="RECOVERIN"/>
</dbReference>
<protein>
    <submittedName>
        <fullName evidence="4">Calcineurin B protein like protein</fullName>
    </submittedName>
</protein>
<reference evidence="4" key="1">
    <citation type="submission" date="2022-03" db="EMBL/GenBank/DDBJ databases">
        <title>Draft genome sequence of Aduncisulcus paluster, a free-living microaerophilic Fornicata.</title>
        <authorList>
            <person name="Yuyama I."/>
            <person name="Kume K."/>
            <person name="Tamura T."/>
            <person name="Inagaki Y."/>
            <person name="Hashimoto T."/>
        </authorList>
    </citation>
    <scope>NUCLEOTIDE SEQUENCE</scope>
    <source>
        <strain evidence="4">NY0171</strain>
    </source>
</reference>
<dbReference type="Gene3D" id="1.10.238.10">
    <property type="entry name" value="EF-hand"/>
    <property type="match status" value="1"/>
</dbReference>
<keyword evidence="1" id="KW-0677">Repeat</keyword>
<evidence type="ECO:0000259" key="3">
    <source>
        <dbReference type="PROSITE" id="PS50222"/>
    </source>
</evidence>
<dbReference type="CDD" id="cd00051">
    <property type="entry name" value="EFh"/>
    <property type="match status" value="1"/>
</dbReference>
<dbReference type="PANTHER" id="PTHR23056:SF110">
    <property type="entry name" value="CALMODULIN"/>
    <property type="match status" value="1"/>
</dbReference>
<dbReference type="InterPro" id="IPR018247">
    <property type="entry name" value="EF_Hand_1_Ca_BS"/>
</dbReference>
<accession>A0ABQ5KQZ6</accession>
<organism evidence="4 5">
    <name type="scientific">Aduncisulcus paluster</name>
    <dbReference type="NCBI Taxonomy" id="2918883"/>
    <lineage>
        <taxon>Eukaryota</taxon>
        <taxon>Metamonada</taxon>
        <taxon>Carpediemonas-like organisms</taxon>
        <taxon>Aduncisulcus</taxon>
    </lineage>
</organism>
<dbReference type="PROSITE" id="PS00018">
    <property type="entry name" value="EF_HAND_1"/>
    <property type="match status" value="3"/>
</dbReference>